<feature type="compositionally biased region" description="Basic and acidic residues" evidence="2">
    <location>
        <begin position="910"/>
        <end position="919"/>
    </location>
</feature>
<evidence type="ECO:0000313" key="5">
    <source>
        <dbReference type="Proteomes" id="UP000219974"/>
    </source>
</evidence>
<feature type="coiled-coil region" evidence="1">
    <location>
        <begin position="1000"/>
        <end position="1027"/>
    </location>
</feature>
<feature type="region of interest" description="Disordered" evidence="2">
    <location>
        <begin position="910"/>
        <end position="957"/>
    </location>
</feature>
<accession>A0A1D3S9M7</accession>
<protein>
    <submittedName>
        <fullName evidence="4">Uncharacterized protein</fullName>
    </submittedName>
</protein>
<dbReference type="InterPro" id="IPR031877">
    <property type="entry name" value="SmbP"/>
</dbReference>
<feature type="compositionally biased region" description="Acidic residues" evidence="2">
    <location>
        <begin position="947"/>
        <end position="957"/>
    </location>
</feature>
<evidence type="ECO:0000256" key="1">
    <source>
        <dbReference type="SAM" id="Coils"/>
    </source>
</evidence>
<dbReference type="VEuPathDB" id="PlasmoDB:PBANKA_0914500"/>
<dbReference type="CDD" id="cd13840">
    <property type="entry name" value="SMBP_like"/>
    <property type="match status" value="1"/>
</dbReference>
<feature type="compositionally biased region" description="Acidic residues" evidence="2">
    <location>
        <begin position="930"/>
        <end position="939"/>
    </location>
</feature>
<feature type="signal peptide" evidence="3">
    <location>
        <begin position="1"/>
        <end position="23"/>
    </location>
</feature>
<evidence type="ECO:0000256" key="3">
    <source>
        <dbReference type="SAM" id="SignalP"/>
    </source>
</evidence>
<evidence type="ECO:0000313" key="4">
    <source>
        <dbReference type="EMBL" id="SCO60198.1"/>
    </source>
</evidence>
<sequence length="1383" mass="165139">MLGKMKITNLVVLYIQFFFFCKSDDIPFQSSENLLNKSLMYVIHNNFNVNGIMKIIEKMFKNNMDDIEMEDNGDIQNLKIKEYNIDSNKYKLTYFSFKEYCLNEVENGKDCMNYMEKDVTQIANKIDSKFYSKHFKEINLLKHNLNELANLLKWLNELNNEIFYFFENVIDSKNIINNMMTSKSRRALPFINHFEEMVYNLKNADNSFSFHNMIMQFGDELNIIIKNALVEYVYLHKQAKEHMKQLEKYMEKNVKVLTKMHKKIFLSIFYITSDINKTNDKIDFLINKNLNEFKEWVIHENKKCTDNLKKIKSNIDFNFENINEVFDNSKEKLKNDYISFIDISKYLSFQNPNKTILSIIHFLNNKYSDDVDIIFLYNEEYVEFNINDITYENDTSKNNDKSETPKGYIKFETNFNFTDLDIIETSKYEEVLKSYNIDNNSNFKHINKNNFEKIIDDIILNNEMLENGTWIKEKTFQNNNNNNISYNDIYNEIQKDTKYIENSINNIDNNFSFKPSIINFIQSIKKLFNNFIFNFDNYLCSFEKNFDSQDINIHDCVDAADNCINNPIPIEENKKFENEADAQQENLIVDSEKEIKAILENEPNKSEIKMNTSSIELTDYQKNEHTEVLLNDLKMALKNKIMHELESAIKEIVENEVSDVLDDDFPDDDFSDELENYEKGDESNKINTKIIDATKYEGGNNYNRTEHLQENKTELVHSGELDFYKNNIFSTGIVKKTVFDDASDGHLKENDEHLKENDEHLKENDEHLKENDEHLKENDEHLKENDEHLKESDEHLKENDEHLKESDEHLKESDEHLKENDEHLKENDEHLKENDEHLKENDEHLKENDEHLKENDEHLKENDEHLKENDEHLKENDEHLKENDEHLKENDEHLKESDEHLKENDEHLKENDEHLKESDEHSEESGGNSEYDENDENSDIVERQSNDDDIDNGIDENETTEKNRLNFSILHSSNLKYLWRTPIIKQLYNMYIEHRKGYMYNKNDENVDIYEIDKNELENQNNDVNSLNFKEELKNIKDNIFYAVPDIYYIYDILDTYQKNKNNASSNNFFYNTFYGNDYLMIKSKGVNIETFIYPYFETLNLQLNEAHTCSSGNYYSCMKNYINNNIDKEKLNKKTVFIYLGIFKDEVFKLTNSKLDDLKKFHLQQFLNKDIEYQFFNNFLVQKHKEESEFFRKLKFYTVHHSQRTDTLMYGVDFNFYVSYFSKGDINHLPFSYYYDSIIYFKVILASSKYGDQEIVPIDDDIINLGLMLSLDNKNKNVHYLIKPEVIEDTQYGMFKKKKGIVKLYKVTYGNVKIIPSKDKYKMHVTRNMNVILQKEVTFNSNNNKRTLYYIDIFYDKMSEIMKNNMNLELFGKTFFLHLEKK</sequence>
<keyword evidence="1" id="KW-0175">Coiled coil</keyword>
<reference evidence="4 5" key="1">
    <citation type="submission" date="2016-08" db="EMBL/GenBank/DDBJ databases">
        <authorList>
            <consortium name="Pathogen Informatics"/>
        </authorList>
    </citation>
    <scope>NUCLEOTIDE SEQUENCE [LARGE SCALE GENOMIC DNA]</scope>
    <source>
        <strain evidence="4 5">SP11 RLL</strain>
    </source>
</reference>
<proteinExistence type="predicted"/>
<feature type="chain" id="PRO_5008920677" evidence="3">
    <location>
        <begin position="24"/>
        <end position="1383"/>
    </location>
</feature>
<gene>
    <name evidence="4" type="ORF">PBSP11RLL_000185800</name>
</gene>
<dbReference type="Proteomes" id="UP000219974">
    <property type="component" value="Chromosome 9"/>
</dbReference>
<feature type="region of interest" description="Disordered" evidence="2">
    <location>
        <begin position="785"/>
        <end position="816"/>
    </location>
</feature>
<name>A0A1D3S9M7_PLABE</name>
<evidence type="ECO:0000256" key="2">
    <source>
        <dbReference type="SAM" id="MobiDB-lite"/>
    </source>
</evidence>
<dbReference type="GO" id="GO:0046872">
    <property type="term" value="F:metal ion binding"/>
    <property type="evidence" value="ECO:0007669"/>
    <property type="project" value="InterPro"/>
</dbReference>
<organism evidence="4 5">
    <name type="scientific">Plasmodium berghei</name>
    <dbReference type="NCBI Taxonomy" id="5821"/>
    <lineage>
        <taxon>Eukaryota</taxon>
        <taxon>Sar</taxon>
        <taxon>Alveolata</taxon>
        <taxon>Apicomplexa</taxon>
        <taxon>Aconoidasida</taxon>
        <taxon>Haemosporida</taxon>
        <taxon>Plasmodiidae</taxon>
        <taxon>Plasmodium</taxon>
        <taxon>Plasmodium (Vinckeia)</taxon>
    </lineage>
</organism>
<dbReference type="EMBL" id="LT608273">
    <property type="protein sequence ID" value="SCO60198.1"/>
    <property type="molecule type" value="Genomic_DNA"/>
</dbReference>
<keyword evidence="3" id="KW-0732">Signal</keyword>